<organism evidence="2 3">
    <name type="scientific">Candidatus Doudnabacteria bacterium RIFCSPHIGHO2_12_FULL_48_16</name>
    <dbReference type="NCBI Taxonomy" id="1817838"/>
    <lineage>
        <taxon>Bacteria</taxon>
        <taxon>Candidatus Doudnaibacteriota</taxon>
    </lineage>
</organism>
<feature type="transmembrane region" description="Helical" evidence="1">
    <location>
        <begin position="12"/>
        <end position="31"/>
    </location>
</feature>
<dbReference type="EMBL" id="MFEY01000007">
    <property type="protein sequence ID" value="OGE89974.1"/>
    <property type="molecule type" value="Genomic_DNA"/>
</dbReference>
<sequence length="238" mass="26833">MEQKSEFISSKTLILFGLIFAIAGAVLVWGLKPNENLQIVGIFMMVLGAILFFSGLGNIPQEQNKTADKYEFITNGIEIKQDRSGFYVVLGYFGFMSVFILYGALKAFDQLDIRLLIVGLVILIIIIFLGFSAFSRKFILYSDRVEIKGLLPLMYNLRTIYIKNITEIYPTKFSYWQMISTRGRTIPATAVLGSLAKLSDSKSGNVVLRTTDYNSIAPVIIGPVWYPENLIKKIKELK</sequence>
<feature type="transmembrane region" description="Helical" evidence="1">
    <location>
        <begin position="111"/>
        <end position="134"/>
    </location>
</feature>
<feature type="transmembrane region" description="Helical" evidence="1">
    <location>
        <begin position="85"/>
        <end position="105"/>
    </location>
</feature>
<evidence type="ECO:0000313" key="3">
    <source>
        <dbReference type="Proteomes" id="UP000177682"/>
    </source>
</evidence>
<evidence type="ECO:0000256" key="1">
    <source>
        <dbReference type="SAM" id="Phobius"/>
    </source>
</evidence>
<reference evidence="2 3" key="1">
    <citation type="journal article" date="2016" name="Nat. Commun.">
        <title>Thousands of microbial genomes shed light on interconnected biogeochemical processes in an aquifer system.</title>
        <authorList>
            <person name="Anantharaman K."/>
            <person name="Brown C.T."/>
            <person name="Hug L.A."/>
            <person name="Sharon I."/>
            <person name="Castelle C.J."/>
            <person name="Probst A.J."/>
            <person name="Thomas B.C."/>
            <person name="Singh A."/>
            <person name="Wilkins M.J."/>
            <person name="Karaoz U."/>
            <person name="Brodie E.L."/>
            <person name="Williams K.H."/>
            <person name="Hubbard S.S."/>
            <person name="Banfield J.F."/>
        </authorList>
    </citation>
    <scope>NUCLEOTIDE SEQUENCE [LARGE SCALE GENOMIC DNA]</scope>
</reference>
<keyword evidence="1" id="KW-1133">Transmembrane helix</keyword>
<keyword evidence="1" id="KW-0812">Transmembrane</keyword>
<name>A0A1F5PJJ0_9BACT</name>
<accession>A0A1F5PJJ0</accession>
<gene>
    <name evidence="2" type="ORF">A3E29_02575</name>
</gene>
<proteinExistence type="predicted"/>
<dbReference type="Proteomes" id="UP000177682">
    <property type="component" value="Unassembled WGS sequence"/>
</dbReference>
<comment type="caution">
    <text evidence="2">The sequence shown here is derived from an EMBL/GenBank/DDBJ whole genome shotgun (WGS) entry which is preliminary data.</text>
</comment>
<keyword evidence="1" id="KW-0472">Membrane</keyword>
<evidence type="ECO:0000313" key="2">
    <source>
        <dbReference type="EMBL" id="OGE89974.1"/>
    </source>
</evidence>
<protein>
    <submittedName>
        <fullName evidence="2">Uncharacterized protein</fullName>
    </submittedName>
</protein>
<dbReference type="AlphaFoldDB" id="A0A1F5PJJ0"/>
<feature type="transmembrane region" description="Helical" evidence="1">
    <location>
        <begin position="37"/>
        <end position="59"/>
    </location>
</feature>